<feature type="signal peptide" evidence="1">
    <location>
        <begin position="1"/>
        <end position="19"/>
    </location>
</feature>
<dbReference type="AlphaFoldDB" id="A0A8H7CV76"/>
<gene>
    <name evidence="2" type="ORF">MSAN_01604600</name>
</gene>
<protein>
    <recommendedName>
        <fullName evidence="4">Cell wall galactomannoprotein</fullName>
    </recommendedName>
</protein>
<sequence length="144" mass="14897">MVRIFSVVVSLFVAICATAAPMQRRQTGDLDCNLARLKIIFDVAGTQQLVSQINATDLDTASAVAVAQTGLQSVNSAIQVILAAIFSGQTAPASFRDQVEAGLNLANFALGNITDPSLNSTVTAARTRLLTAGADGDMVVAACK</sequence>
<name>A0A8H7CV76_9AGAR</name>
<comment type="caution">
    <text evidence="2">The sequence shown here is derived from an EMBL/GenBank/DDBJ whole genome shotgun (WGS) entry which is preliminary data.</text>
</comment>
<accession>A0A8H7CV76</accession>
<evidence type="ECO:0000313" key="3">
    <source>
        <dbReference type="Proteomes" id="UP000623467"/>
    </source>
</evidence>
<reference evidence="2" key="1">
    <citation type="submission" date="2020-05" db="EMBL/GenBank/DDBJ databases">
        <title>Mycena genomes resolve the evolution of fungal bioluminescence.</title>
        <authorList>
            <person name="Tsai I.J."/>
        </authorList>
    </citation>
    <scope>NUCLEOTIDE SEQUENCE</scope>
    <source>
        <strain evidence="2">160909Yilan</strain>
    </source>
</reference>
<dbReference type="Proteomes" id="UP000623467">
    <property type="component" value="Unassembled WGS sequence"/>
</dbReference>
<proteinExistence type="predicted"/>
<dbReference type="EMBL" id="JACAZH010000013">
    <property type="protein sequence ID" value="KAF7351714.1"/>
    <property type="molecule type" value="Genomic_DNA"/>
</dbReference>
<evidence type="ECO:0008006" key="4">
    <source>
        <dbReference type="Google" id="ProtNLM"/>
    </source>
</evidence>
<keyword evidence="3" id="KW-1185">Reference proteome</keyword>
<feature type="chain" id="PRO_5034605022" description="Cell wall galactomannoprotein" evidence="1">
    <location>
        <begin position="20"/>
        <end position="144"/>
    </location>
</feature>
<keyword evidence="1" id="KW-0732">Signal</keyword>
<evidence type="ECO:0000313" key="2">
    <source>
        <dbReference type="EMBL" id="KAF7351714.1"/>
    </source>
</evidence>
<dbReference type="OrthoDB" id="3178264at2759"/>
<evidence type="ECO:0000256" key="1">
    <source>
        <dbReference type="SAM" id="SignalP"/>
    </source>
</evidence>
<organism evidence="2 3">
    <name type="scientific">Mycena sanguinolenta</name>
    <dbReference type="NCBI Taxonomy" id="230812"/>
    <lineage>
        <taxon>Eukaryota</taxon>
        <taxon>Fungi</taxon>
        <taxon>Dikarya</taxon>
        <taxon>Basidiomycota</taxon>
        <taxon>Agaricomycotina</taxon>
        <taxon>Agaricomycetes</taxon>
        <taxon>Agaricomycetidae</taxon>
        <taxon>Agaricales</taxon>
        <taxon>Marasmiineae</taxon>
        <taxon>Mycenaceae</taxon>
        <taxon>Mycena</taxon>
    </lineage>
</organism>